<dbReference type="AlphaFoldDB" id="A0AAU7C5T9"/>
<protein>
    <submittedName>
        <fullName evidence="2">Uncharacterized protein</fullName>
    </submittedName>
</protein>
<dbReference type="EMBL" id="JBCNVT010000001">
    <property type="protein sequence ID" value="MEO5285985.1"/>
    <property type="molecule type" value="Genomic_DNA"/>
</dbReference>
<reference evidence="2" key="1">
    <citation type="submission" date="2024-04" db="EMBL/GenBank/DDBJ databases">
        <title>Limosilactobacillus allomucosae sp. nov., a novel species isolated from wild boar faecal samples as a potential probiotics for domestic pigs.</title>
        <authorList>
            <person name="Chen B."/>
        </authorList>
    </citation>
    <scope>NUCLEOTIDE SEQUENCE</scope>
    <source>
        <strain evidence="2">WILCCON 0051</strain>
    </source>
</reference>
<accession>A0AAU7C5T9</accession>
<gene>
    <name evidence="1" type="ORF">AAVZ08_05135</name>
    <name evidence="2" type="ORF">ABC765_05205</name>
</gene>
<evidence type="ECO:0000313" key="1">
    <source>
        <dbReference type="EMBL" id="MEO5285985.1"/>
    </source>
</evidence>
<dbReference type="EMBL" id="CP154878">
    <property type="protein sequence ID" value="XBG96486.1"/>
    <property type="molecule type" value="Genomic_DNA"/>
</dbReference>
<dbReference type="KEGG" id="lalo:ABC765_05205"/>
<name>A0AAU7C5T9_9LACO</name>
<dbReference type="Proteomes" id="UP001456307">
    <property type="component" value="Unassembled WGS sequence"/>
</dbReference>
<organism evidence="2">
    <name type="scientific">Limosilactobacillus allomucosae</name>
    <dbReference type="NCBI Taxonomy" id="3142938"/>
    <lineage>
        <taxon>Bacteria</taxon>
        <taxon>Bacillati</taxon>
        <taxon>Bacillota</taxon>
        <taxon>Bacilli</taxon>
        <taxon>Lactobacillales</taxon>
        <taxon>Lactobacillaceae</taxon>
        <taxon>Limosilactobacillus</taxon>
    </lineage>
</organism>
<dbReference type="RefSeq" id="WP_347963584.1">
    <property type="nucleotide sequence ID" value="NZ_CP154878.1"/>
</dbReference>
<reference evidence="1 3" key="2">
    <citation type="submission" date="2024-04" db="EMBL/GenBank/DDBJ databases">
        <title>Limosilactobacillus allomucosae sp. nov., a novel species isolated from wild boar faecal samples as potential probiotics for domestic pigs.</title>
        <authorList>
            <person name="Chen B."/>
        </authorList>
    </citation>
    <scope>NUCLEOTIDE SEQUENCE [LARGE SCALE GENOMIC DNA]</scope>
    <source>
        <strain evidence="1 3">WILCCON 0055</strain>
    </source>
</reference>
<proteinExistence type="predicted"/>
<keyword evidence="3" id="KW-1185">Reference proteome</keyword>
<sequence>MQKESQDFVTEKMLTEYADDVLRLADLPRTDRNISLITKELLDDASSSNIQAAHDNLIKNMYKDRTRQKQNSQLDGFYKDPRIDKRKNKVLEADSTAAATLPKGAGQTLNDFLLNAYTLEDGDLNRGIRQLDYKKLNQSLEKMGFECLVKKHRRPKFGTIINGQKHMLSEHDVLSWALDAVENYYVQDRTAVFISNYLRDSANNSIDKRLKLAIKVVENTQNVRLVKLNRSQRLSKSMAQAKAKEH</sequence>
<evidence type="ECO:0000313" key="2">
    <source>
        <dbReference type="EMBL" id="XBG96486.1"/>
    </source>
</evidence>
<evidence type="ECO:0000313" key="3">
    <source>
        <dbReference type="Proteomes" id="UP001456307"/>
    </source>
</evidence>